<dbReference type="Pfam" id="PF02826">
    <property type="entry name" value="2-Hacid_dh_C"/>
    <property type="match status" value="1"/>
</dbReference>
<feature type="binding site" evidence="5">
    <location>
        <position position="66"/>
    </location>
    <ligand>
        <name>substrate</name>
    </ligand>
</feature>
<dbReference type="SUPFAM" id="SSF51735">
    <property type="entry name" value="NAD(P)-binding Rossmann-fold domains"/>
    <property type="match status" value="1"/>
</dbReference>
<dbReference type="GO" id="GO:0016301">
    <property type="term" value="F:kinase activity"/>
    <property type="evidence" value="ECO:0007669"/>
    <property type="project" value="UniProtKB-KW"/>
</dbReference>
<feature type="binding site" evidence="5">
    <location>
        <position position="258"/>
    </location>
    <ligand>
        <name>substrate</name>
    </ligand>
</feature>
<feature type="active site" description="Proton donor" evidence="5">
    <location>
        <position position="254"/>
    </location>
</feature>
<gene>
    <name evidence="5" type="primary">pdxB</name>
    <name evidence="8" type="ORF">LG35_07165</name>
</gene>
<comment type="subcellular location">
    <subcellularLocation>
        <location evidence="5">Cytoplasm</location>
    </subcellularLocation>
</comment>
<dbReference type="InterPro" id="IPR036291">
    <property type="entry name" value="NAD(P)-bd_dom_sf"/>
</dbReference>
<accession>A0ABR4YID5</accession>
<dbReference type="HAMAP" id="MF_01825">
    <property type="entry name" value="PdxB"/>
    <property type="match status" value="1"/>
</dbReference>
<comment type="subunit">
    <text evidence="5">Homodimer.</text>
</comment>
<feature type="binding site" evidence="5">
    <location>
        <position position="257"/>
    </location>
    <ligand>
        <name>NAD(+)</name>
        <dbReference type="ChEBI" id="CHEBI:57540"/>
    </ligand>
</feature>
<evidence type="ECO:0000256" key="1">
    <source>
        <dbReference type="ARBA" id="ARBA00022490"/>
    </source>
</evidence>
<dbReference type="EC" id="1.1.1.290" evidence="5"/>
<dbReference type="EMBL" id="JRGF01000007">
    <property type="protein sequence ID" value="KHE42010.1"/>
    <property type="molecule type" value="Genomic_DNA"/>
</dbReference>
<keyword evidence="8" id="KW-0808">Transferase</keyword>
<feature type="active site" evidence="5">
    <location>
        <position position="237"/>
    </location>
</feature>
<keyword evidence="3 5" id="KW-0520">NAD</keyword>
<feature type="binding site" evidence="5">
    <location>
        <position position="45"/>
    </location>
    <ligand>
        <name>substrate</name>
    </ligand>
</feature>
<dbReference type="PANTHER" id="PTHR42938">
    <property type="entry name" value="FORMATE DEHYDROGENASE 1"/>
    <property type="match status" value="1"/>
</dbReference>
<reference evidence="8 9" key="1">
    <citation type="submission" date="2014-09" db="EMBL/GenBank/DDBJ databases">
        <title>Alistipes sp. 627, sp. nov., a novel member of the family Rikenellaceae isolated from human faeces.</title>
        <authorList>
            <person name="Shkoporov A.N."/>
            <person name="Chaplin A.V."/>
            <person name="Motuzova O.V."/>
            <person name="Kafarskaia L.I."/>
            <person name="Khokhlova E.V."/>
            <person name="Efimov B.A."/>
        </authorList>
    </citation>
    <scope>NUCLEOTIDE SEQUENCE [LARGE SCALE GENOMIC DNA]</scope>
    <source>
        <strain evidence="8 9">627</strain>
    </source>
</reference>
<keyword evidence="8" id="KW-0418">Kinase</keyword>
<organism evidence="8 9">
    <name type="scientific">Alistipes inops</name>
    <dbReference type="NCBI Taxonomy" id="1501391"/>
    <lineage>
        <taxon>Bacteria</taxon>
        <taxon>Pseudomonadati</taxon>
        <taxon>Bacteroidota</taxon>
        <taxon>Bacteroidia</taxon>
        <taxon>Bacteroidales</taxon>
        <taxon>Rikenellaceae</taxon>
        <taxon>Alistipes</taxon>
    </lineage>
</organism>
<keyword evidence="4 5" id="KW-0664">Pyridoxine biosynthesis</keyword>
<comment type="function">
    <text evidence="5">Catalyzes the oxidation of erythronate-4-phosphate to 3-hydroxy-2-oxo-4-phosphonooxybutanoate.</text>
</comment>
<dbReference type="SUPFAM" id="SSF52283">
    <property type="entry name" value="Formate/glycerate dehydrogenase catalytic domain-like"/>
    <property type="match status" value="1"/>
</dbReference>
<sequence>MKIVADDKIPYIRGVFEPYADITYLPGKAITAKEVKEADALLVRTRTRCDAALLAGSSVRMVATATIGTDHIDLPWCAAHGIKVVSAPGCNAGGVLQWVAAALARTVGEASPAGLTLGIVGIGHVGSLVEQYASAWGFRVLRSDPPRETAEKLGPADGYVPLDELAAHSDIVTFHVPLHAEGPHPTVHLAGERFFSALKPGATLFNSSRGGVVDEEQLKRAMASDRCACRIDTWENEPAIDRRLLDAALSATPHIAGYSEQGKANASAAVVAAAAKHFGLPPEGWYPTGVTQVGRRPISWAEMRATITDYFDIDGQSRTLKAAPEQFETLREEYIFRQEYF</sequence>
<feature type="binding site" evidence="5">
    <location>
        <position position="232"/>
    </location>
    <ligand>
        <name>NAD(+)</name>
        <dbReference type="ChEBI" id="CHEBI:57540"/>
    </ligand>
</feature>
<keyword evidence="9" id="KW-1185">Reference proteome</keyword>
<feature type="domain" description="D-isomer specific 2-hydroxyacid dehydrogenase catalytic" evidence="6">
    <location>
        <begin position="28"/>
        <end position="272"/>
    </location>
</feature>
<dbReference type="RefSeq" id="WP_022063728.1">
    <property type="nucleotide sequence ID" value="NZ_JRGF01000007.1"/>
</dbReference>
<evidence type="ECO:0000259" key="7">
    <source>
        <dbReference type="Pfam" id="PF02826"/>
    </source>
</evidence>
<evidence type="ECO:0000256" key="3">
    <source>
        <dbReference type="ARBA" id="ARBA00023027"/>
    </source>
</evidence>
<dbReference type="Proteomes" id="UP000030889">
    <property type="component" value="Unassembled WGS sequence"/>
</dbReference>
<dbReference type="CDD" id="cd12158">
    <property type="entry name" value="ErythrP_dh"/>
    <property type="match status" value="1"/>
</dbReference>
<proteinExistence type="inferred from homology"/>
<evidence type="ECO:0000256" key="2">
    <source>
        <dbReference type="ARBA" id="ARBA00023002"/>
    </source>
</evidence>
<feature type="domain" description="D-isomer specific 2-hydroxyacid dehydrogenase NAD-binding" evidence="7">
    <location>
        <begin position="111"/>
        <end position="256"/>
    </location>
</feature>
<evidence type="ECO:0000313" key="9">
    <source>
        <dbReference type="Proteomes" id="UP000030889"/>
    </source>
</evidence>
<dbReference type="InterPro" id="IPR006140">
    <property type="entry name" value="D-isomer_DH_NAD-bd"/>
</dbReference>
<comment type="caution">
    <text evidence="8">The sequence shown here is derived from an EMBL/GenBank/DDBJ whole genome shotgun (WGS) entry which is preliminary data.</text>
</comment>
<name>A0ABR4YID5_9BACT</name>
<feature type="binding site" evidence="5">
    <location>
        <position position="144"/>
    </location>
    <ligand>
        <name>NAD(+)</name>
        <dbReference type="ChEBI" id="CHEBI:57540"/>
    </ligand>
</feature>
<protein>
    <recommendedName>
        <fullName evidence="5">Erythronate-4-phosphate dehydrogenase</fullName>
        <ecNumber evidence="5">1.1.1.290</ecNumber>
    </recommendedName>
</protein>
<keyword evidence="1 5" id="KW-0963">Cytoplasm</keyword>
<evidence type="ECO:0000259" key="6">
    <source>
        <dbReference type="Pfam" id="PF00389"/>
    </source>
</evidence>
<dbReference type="PANTHER" id="PTHR42938:SF9">
    <property type="entry name" value="FORMATE DEHYDROGENASE 1"/>
    <property type="match status" value="1"/>
</dbReference>
<dbReference type="InterPro" id="IPR020921">
    <property type="entry name" value="Erythronate-4-P_DHase"/>
</dbReference>
<comment type="caution">
    <text evidence="5">Lacks conserved residue(s) required for the propagation of feature annotation.</text>
</comment>
<comment type="catalytic activity">
    <reaction evidence="5">
        <text>4-phospho-D-erythronate + NAD(+) = (R)-3-hydroxy-2-oxo-4-phosphooxybutanoate + NADH + H(+)</text>
        <dbReference type="Rhea" id="RHEA:18829"/>
        <dbReference type="ChEBI" id="CHEBI:15378"/>
        <dbReference type="ChEBI" id="CHEBI:57540"/>
        <dbReference type="ChEBI" id="CHEBI:57945"/>
        <dbReference type="ChEBI" id="CHEBI:58538"/>
        <dbReference type="ChEBI" id="CHEBI:58766"/>
        <dbReference type="EC" id="1.1.1.290"/>
    </reaction>
</comment>
<dbReference type="Pfam" id="PF00389">
    <property type="entry name" value="2-Hacid_dh"/>
    <property type="match status" value="1"/>
</dbReference>
<feature type="active site" evidence="5">
    <location>
        <position position="209"/>
    </location>
</feature>
<comment type="pathway">
    <text evidence="5">Cofactor biosynthesis; pyridoxine 5'-phosphate biosynthesis; pyridoxine 5'-phosphate from D-erythrose 4-phosphate: step 2/5.</text>
</comment>
<comment type="similarity">
    <text evidence="5">Belongs to the D-isomer specific 2-hydroxyacid dehydrogenase family. PdxB subfamily.</text>
</comment>
<dbReference type="InterPro" id="IPR006139">
    <property type="entry name" value="D-isomer_2_OHA_DH_cat_dom"/>
</dbReference>
<evidence type="ECO:0000256" key="4">
    <source>
        <dbReference type="ARBA" id="ARBA00023096"/>
    </source>
</evidence>
<evidence type="ECO:0000256" key="5">
    <source>
        <dbReference type="HAMAP-Rule" id="MF_01825"/>
    </source>
</evidence>
<keyword evidence="2 5" id="KW-0560">Oxidoreductase</keyword>
<dbReference type="Gene3D" id="3.40.50.720">
    <property type="entry name" value="NAD(P)-binding Rossmann-like Domain"/>
    <property type="match status" value="2"/>
</dbReference>
<evidence type="ECO:0000313" key="8">
    <source>
        <dbReference type="EMBL" id="KHE42010.1"/>
    </source>
</evidence>